<comment type="caution">
    <text evidence="1">The sequence shown here is derived from an EMBL/GenBank/DDBJ whole genome shotgun (WGS) entry which is preliminary data.</text>
</comment>
<accession>A0ABS3TLP6</accession>
<evidence type="ECO:0000313" key="2">
    <source>
        <dbReference type="Proteomes" id="UP000669060"/>
    </source>
</evidence>
<protein>
    <submittedName>
        <fullName evidence="1">Sulfotransferase</fullName>
    </submittedName>
</protein>
<sequence>MNGFVRLRDLTVVFVVHGGELELKSAILAASLRARLGPDIRIIAAVARPISDWGDISHASVRLYQRLGVECQEIENPFGMSYPIGNKFAALALGRAHGYTLFLDSDMLCLEAPDFTRLCHVDVAFKAADMALVPVEVEYWRRIFALFDMNLPPSRLLTTCTSELMPHYFNAGFLWVHDAPRFAERWLEISKRISEEPDIPHKWPWLDQLALPVAVENLGYRVEILAERYNFPLHLKSLVAGSRPFFCHYHDASVLAREPELIGELKALQQRWPELAEVIATDAGWQALLKPPGTDASLSGLDVIITGLPRSGTSFLCRLLSERQDTVVINEPSSIFPALARGARPWGIPLIYGEIRRDLLAGKPVLNKHMNGRLVDDTARGLDSASPYWSNVRNPAFTLGIKNTLAYLAHLPSILKVMPNARCVALIRHPYDCLESWSRTFPHLRFADVQSQPVGNPDDPGLTGWQRKALLDVVATECLATRRALWWRFLALQILEAGTRVRWLRYEDLMEDPPAMAELLMGDASLPALAPIRWRGEMDRQERTLIAGVVCDVAERLQYVL</sequence>
<organism evidence="1 2">
    <name type="scientific">Pseudomonas schmalbachii</name>
    <dbReference type="NCBI Taxonomy" id="2816993"/>
    <lineage>
        <taxon>Bacteria</taxon>
        <taxon>Pseudomonadati</taxon>
        <taxon>Pseudomonadota</taxon>
        <taxon>Gammaproteobacteria</taxon>
        <taxon>Pseudomonadales</taxon>
        <taxon>Pseudomonadaceae</taxon>
        <taxon>Pseudomonas</taxon>
    </lineage>
</organism>
<dbReference type="Gene3D" id="3.40.50.300">
    <property type="entry name" value="P-loop containing nucleotide triphosphate hydrolases"/>
    <property type="match status" value="1"/>
</dbReference>
<dbReference type="RefSeq" id="WP_208312391.1">
    <property type="nucleotide sequence ID" value="NZ_JAELYA010000001.1"/>
</dbReference>
<dbReference type="SUPFAM" id="SSF53448">
    <property type="entry name" value="Nucleotide-diphospho-sugar transferases"/>
    <property type="match status" value="1"/>
</dbReference>
<dbReference type="SUPFAM" id="SSF52540">
    <property type="entry name" value="P-loop containing nucleoside triphosphate hydrolases"/>
    <property type="match status" value="1"/>
</dbReference>
<proteinExistence type="predicted"/>
<dbReference type="Pfam" id="PF13469">
    <property type="entry name" value="Sulfotransfer_3"/>
    <property type="match status" value="1"/>
</dbReference>
<gene>
    <name evidence="1" type="ORF">JFY56_05085</name>
</gene>
<dbReference type="EMBL" id="JAELYA010000001">
    <property type="protein sequence ID" value="MBO3274586.1"/>
    <property type="molecule type" value="Genomic_DNA"/>
</dbReference>
<dbReference type="InterPro" id="IPR027417">
    <property type="entry name" value="P-loop_NTPase"/>
</dbReference>
<dbReference type="InterPro" id="IPR029044">
    <property type="entry name" value="Nucleotide-diphossugar_trans"/>
</dbReference>
<reference evidence="1 2" key="1">
    <citation type="submission" date="2020-12" db="EMBL/GenBank/DDBJ databases">
        <title>Pseudomonas schmalbachii sp. nov. isolated from millipede gut.</title>
        <authorList>
            <person name="Shelomi M."/>
        </authorList>
    </citation>
    <scope>NUCLEOTIDE SEQUENCE [LARGE SCALE GENOMIC DNA]</scope>
    <source>
        <strain evidence="1 2">Milli4</strain>
    </source>
</reference>
<evidence type="ECO:0000313" key="1">
    <source>
        <dbReference type="EMBL" id="MBO3274586.1"/>
    </source>
</evidence>
<name>A0ABS3TLP6_9PSED</name>
<dbReference type="Gene3D" id="3.90.550.10">
    <property type="entry name" value="Spore Coat Polysaccharide Biosynthesis Protein SpsA, Chain A"/>
    <property type="match status" value="1"/>
</dbReference>
<keyword evidence="2" id="KW-1185">Reference proteome</keyword>
<dbReference type="Proteomes" id="UP000669060">
    <property type="component" value="Unassembled WGS sequence"/>
</dbReference>